<evidence type="ECO:0000313" key="2">
    <source>
        <dbReference type="Proteomes" id="UP000487117"/>
    </source>
</evidence>
<gene>
    <name evidence="1" type="ORF">GAK31_00281</name>
</gene>
<accession>A0A7V8JMS2</accession>
<reference evidence="2" key="1">
    <citation type="journal article" date="2020" name="MBio">
        <title>Horizontal gene transfer to a defensive symbiont with a reduced genome amongst a multipartite beetle microbiome.</title>
        <authorList>
            <person name="Waterworth S.C."/>
            <person name="Florez L.V."/>
            <person name="Rees E.R."/>
            <person name="Hertweck C."/>
            <person name="Kaltenpoth M."/>
            <person name="Kwan J.C."/>
        </authorList>
    </citation>
    <scope>NUCLEOTIDE SEQUENCE [LARGE SCALE GENOMIC DNA]</scope>
</reference>
<comment type="caution">
    <text evidence="1">The sequence shown here is derived from an EMBL/GenBank/DDBJ whole genome shotgun (WGS) entry which is preliminary data.</text>
</comment>
<protein>
    <submittedName>
        <fullName evidence="1">Uncharacterized protein</fullName>
    </submittedName>
</protein>
<dbReference type="Proteomes" id="UP000487117">
    <property type="component" value="Unassembled WGS sequence"/>
</dbReference>
<dbReference type="AlphaFoldDB" id="A0A7V8JMS2"/>
<sequence>MSPSIVPTTYDSWKHCIEVDCRQPLTLAYIRERRRALADPRDHHTQQFERRWGAAQLQRVQAWFAQAEAEQAP</sequence>
<proteinExistence type="predicted"/>
<evidence type="ECO:0000313" key="1">
    <source>
        <dbReference type="EMBL" id="KAF1017022.1"/>
    </source>
</evidence>
<name>A0A7V8JMS2_STEMA</name>
<dbReference type="EMBL" id="WNDS01000001">
    <property type="protein sequence ID" value="KAF1017022.1"/>
    <property type="molecule type" value="Genomic_DNA"/>
</dbReference>
<organism evidence="1 2">
    <name type="scientific">Stenotrophomonas maltophilia</name>
    <name type="common">Pseudomonas maltophilia</name>
    <name type="synonym">Xanthomonas maltophilia</name>
    <dbReference type="NCBI Taxonomy" id="40324"/>
    <lineage>
        <taxon>Bacteria</taxon>
        <taxon>Pseudomonadati</taxon>
        <taxon>Pseudomonadota</taxon>
        <taxon>Gammaproteobacteria</taxon>
        <taxon>Lysobacterales</taxon>
        <taxon>Lysobacteraceae</taxon>
        <taxon>Stenotrophomonas</taxon>
        <taxon>Stenotrophomonas maltophilia group</taxon>
    </lineage>
</organism>